<name>B8LLK2_PICSI</name>
<sequence length="421" mass="47890">MMKSLQFLAAVMLGAVLLLTLSTELTYRMAVHSIVNRTLIPTLLIYKDLVSARPSHRRPAVSSINQTLLRYAEIELGDPEERQRINRLLDGSIGSGSRSISSWRRAIEHDDLLQLPRPRGAASQRERQRQRHGIPFHLFHPRYTPYWTEFRRVLKYWVQNKRFHPRVMAELGDLVKTPLDRHYNATRTVNIRPGQPYRSCAVVGNSGILLQKTQGPLIDSHEMVIRLNNARIGGFQNNVGSKTTLAFVNSNILHSCARRAGCFCHPYGETVPIMMYICQAVHFMDFALCNASHKVPLLVTDARFDNLCGRVVKYYSLKNFVETTGKHPEQWSAAHDGSMFHYSSGMQAVMLALGICEKVSLFGFGKSPQAKHHYHTNQKGELTLHDYEAEYQFYKDLANGSLDIPFLSEVGIDLPPLQIYL</sequence>
<dbReference type="CDD" id="cd19952">
    <property type="entry name" value="GT29"/>
    <property type="match status" value="1"/>
</dbReference>
<proteinExistence type="evidence at transcript level"/>
<keyword evidence="5" id="KW-0812">Transmembrane</keyword>
<keyword evidence="7" id="KW-1133">Transmembrane helix</keyword>
<dbReference type="PANTHER" id="PTHR46779:SF1">
    <property type="entry name" value="BETA-1,6-GALACTOSYLTRANSFERASE GALT29A"/>
    <property type="match status" value="1"/>
</dbReference>
<evidence type="ECO:0000256" key="9">
    <source>
        <dbReference type="ARBA" id="ARBA00023136"/>
    </source>
</evidence>
<dbReference type="GO" id="GO:0000139">
    <property type="term" value="C:Golgi membrane"/>
    <property type="evidence" value="ECO:0007669"/>
    <property type="project" value="UniProtKB-SubCell"/>
</dbReference>
<reference evidence="11" key="1">
    <citation type="submission" date="2007-06" db="EMBL/GenBank/DDBJ databases">
        <title>Full length cDNA sequences from Sitka Spruce (Picea sitchensis).</title>
        <authorList>
            <person name="Ralph S.G."/>
            <person name="Chun H.E."/>
            <person name="Liao N."/>
            <person name="Ali J."/>
            <person name="Reid K."/>
            <person name="Kolosova N."/>
            <person name="Cooper N."/>
            <person name="Cullis C."/>
            <person name="Jancsik S."/>
            <person name="Moore R."/>
            <person name="Mayo M."/>
            <person name="Wagner S."/>
            <person name="Holt R.A."/>
            <person name="Jones S.J.M."/>
            <person name="Marra M.A."/>
            <person name="Ritland C.E."/>
            <person name="Ritland K."/>
            <person name="Bohlmann J."/>
        </authorList>
    </citation>
    <scope>NUCLEOTIDE SEQUENCE</scope>
    <source>
        <tissue evidence="11">Green portion of the leader tissue</tissue>
    </source>
</reference>
<evidence type="ECO:0008006" key="12">
    <source>
        <dbReference type="Google" id="ProtNLM"/>
    </source>
</evidence>
<accession>B8LLK2</accession>
<evidence type="ECO:0000256" key="10">
    <source>
        <dbReference type="ARBA" id="ARBA00023180"/>
    </source>
</evidence>
<dbReference type="GO" id="GO:0008373">
    <property type="term" value="F:sialyltransferase activity"/>
    <property type="evidence" value="ECO:0007669"/>
    <property type="project" value="InterPro"/>
</dbReference>
<keyword evidence="8" id="KW-0333">Golgi apparatus</keyword>
<dbReference type="CAZy" id="GT29">
    <property type="family name" value="Glycosyltransferase Family 29"/>
</dbReference>
<evidence type="ECO:0000256" key="1">
    <source>
        <dbReference type="ARBA" id="ARBA00004323"/>
    </source>
</evidence>
<evidence type="ECO:0000313" key="11">
    <source>
        <dbReference type="EMBL" id="ABR16532.1"/>
    </source>
</evidence>
<dbReference type="InterPro" id="IPR001675">
    <property type="entry name" value="Glyco_trans_29"/>
</dbReference>
<dbReference type="AlphaFoldDB" id="B8LLK2"/>
<comment type="subcellular location">
    <subcellularLocation>
        <location evidence="1">Golgi apparatus membrane</location>
        <topology evidence="1">Single-pass type II membrane protein</topology>
    </subcellularLocation>
</comment>
<keyword evidence="4" id="KW-0808">Transferase</keyword>
<evidence type="ECO:0000256" key="4">
    <source>
        <dbReference type="ARBA" id="ARBA00022679"/>
    </source>
</evidence>
<keyword evidence="10" id="KW-0325">Glycoprotein</keyword>
<evidence type="ECO:0000256" key="2">
    <source>
        <dbReference type="ARBA" id="ARBA00006003"/>
    </source>
</evidence>
<evidence type="ECO:0000256" key="7">
    <source>
        <dbReference type="ARBA" id="ARBA00022989"/>
    </source>
</evidence>
<evidence type="ECO:0000256" key="5">
    <source>
        <dbReference type="ARBA" id="ARBA00022692"/>
    </source>
</evidence>
<dbReference type="PANTHER" id="PTHR46779">
    <property type="entry name" value="BETA-1,6-GALACTOSYLTRANSFERASE GALT29A"/>
    <property type="match status" value="1"/>
</dbReference>
<dbReference type="OMA" id="PIMMYMS"/>
<protein>
    <recommendedName>
        <fullName evidence="12">Sialyltransferase-like protein</fullName>
    </recommendedName>
</protein>
<dbReference type="InterPro" id="IPR038578">
    <property type="entry name" value="GT29-like_sf"/>
</dbReference>
<dbReference type="Gene3D" id="3.90.1480.20">
    <property type="entry name" value="Glycosyl transferase family 29"/>
    <property type="match status" value="1"/>
</dbReference>
<evidence type="ECO:0000256" key="3">
    <source>
        <dbReference type="ARBA" id="ARBA00022676"/>
    </source>
</evidence>
<keyword evidence="6" id="KW-0735">Signal-anchor</keyword>
<dbReference type="EMBL" id="EF676645">
    <property type="protein sequence ID" value="ABR16532.1"/>
    <property type="molecule type" value="mRNA"/>
</dbReference>
<organism evidence="11">
    <name type="scientific">Picea sitchensis</name>
    <name type="common">Sitka spruce</name>
    <name type="synonym">Pinus sitchensis</name>
    <dbReference type="NCBI Taxonomy" id="3332"/>
    <lineage>
        <taxon>Eukaryota</taxon>
        <taxon>Viridiplantae</taxon>
        <taxon>Streptophyta</taxon>
        <taxon>Embryophyta</taxon>
        <taxon>Tracheophyta</taxon>
        <taxon>Spermatophyta</taxon>
        <taxon>Pinopsida</taxon>
        <taxon>Pinidae</taxon>
        <taxon>Conifers I</taxon>
        <taxon>Pinales</taxon>
        <taxon>Pinaceae</taxon>
        <taxon>Picea</taxon>
    </lineage>
</organism>
<dbReference type="Pfam" id="PF00777">
    <property type="entry name" value="Glyco_transf_29"/>
    <property type="match status" value="1"/>
</dbReference>
<keyword evidence="9" id="KW-0472">Membrane</keyword>
<keyword evidence="3" id="KW-0328">Glycosyltransferase</keyword>
<evidence type="ECO:0000256" key="6">
    <source>
        <dbReference type="ARBA" id="ARBA00022968"/>
    </source>
</evidence>
<comment type="similarity">
    <text evidence="2">Belongs to the glycosyltransferase 29 family.</text>
</comment>
<evidence type="ECO:0000256" key="8">
    <source>
        <dbReference type="ARBA" id="ARBA00023034"/>
    </source>
</evidence>